<evidence type="ECO:0000259" key="1">
    <source>
        <dbReference type="Pfam" id="PF12867"/>
    </source>
</evidence>
<dbReference type="Gene3D" id="1.20.120.450">
    <property type="entry name" value="dinb family like domain"/>
    <property type="match status" value="1"/>
</dbReference>
<accession>A0A3R8Q649</accession>
<reference evidence="3" key="1">
    <citation type="submission" date="2018-12" db="EMBL/GenBank/DDBJ databases">
        <title>Maribacter lutimaris sp. nov., isolated from marine sediment.</title>
        <authorList>
            <person name="Kim K.K."/>
        </authorList>
    </citation>
    <scope>NUCLEOTIDE SEQUENCE [LARGE SCALE GENOMIC DNA]</scope>
    <source>
        <strain evidence="3">PoM-212</strain>
    </source>
</reference>
<dbReference type="InterPro" id="IPR024775">
    <property type="entry name" value="DinB-like"/>
</dbReference>
<comment type="caution">
    <text evidence="2">The sequence shown here is derived from an EMBL/GenBank/DDBJ whole genome shotgun (WGS) entry which is preliminary data.</text>
</comment>
<evidence type="ECO:0000313" key="2">
    <source>
        <dbReference type="EMBL" id="RRQ50576.1"/>
    </source>
</evidence>
<feature type="domain" description="DinB-like" evidence="1">
    <location>
        <begin position="14"/>
        <end position="143"/>
    </location>
</feature>
<dbReference type="Proteomes" id="UP000286990">
    <property type="component" value="Unassembled WGS sequence"/>
</dbReference>
<evidence type="ECO:0000313" key="3">
    <source>
        <dbReference type="Proteomes" id="UP000286990"/>
    </source>
</evidence>
<dbReference type="RefSeq" id="WP_125222398.1">
    <property type="nucleotide sequence ID" value="NZ_QUSX01000001.1"/>
</dbReference>
<dbReference type="EMBL" id="QUSX01000001">
    <property type="protein sequence ID" value="RRQ50576.1"/>
    <property type="molecule type" value="Genomic_DNA"/>
</dbReference>
<organism evidence="2 3">
    <name type="scientific">Maribacter algicola</name>
    <dbReference type="NCBI Taxonomy" id="2498892"/>
    <lineage>
        <taxon>Bacteria</taxon>
        <taxon>Pseudomonadati</taxon>
        <taxon>Bacteroidota</taxon>
        <taxon>Flavobacteriia</taxon>
        <taxon>Flavobacteriales</taxon>
        <taxon>Flavobacteriaceae</taxon>
        <taxon>Maribacter</taxon>
    </lineage>
</organism>
<sequence length="151" mass="17200">MKSKTQLFLELWIEARTRFTNQLERLKEEDLKKKLPPSVNSVGFLIRHIGDVELLFAKNVFGASGVKVIAKTVIASTDTGEWTNLSELNDYVYYSFNTLKAIVERQEEMDWETLVTTEEFGTKTKAEAFGRIVSHTNHHAGQMAILIKYGS</sequence>
<dbReference type="SUPFAM" id="SSF109854">
    <property type="entry name" value="DinB/YfiT-like putative metalloenzymes"/>
    <property type="match status" value="1"/>
</dbReference>
<dbReference type="Pfam" id="PF12867">
    <property type="entry name" value="DinB_2"/>
    <property type="match status" value="1"/>
</dbReference>
<proteinExistence type="predicted"/>
<dbReference type="OrthoDB" id="824606at2"/>
<name>A0A3R8Q649_9FLAO</name>
<gene>
    <name evidence="2" type="ORF">DZC72_08575</name>
</gene>
<keyword evidence="3" id="KW-1185">Reference proteome</keyword>
<protein>
    <submittedName>
        <fullName evidence="2">DinB family protein</fullName>
    </submittedName>
</protein>
<dbReference type="AlphaFoldDB" id="A0A3R8Q649"/>
<dbReference type="InterPro" id="IPR034660">
    <property type="entry name" value="DinB/YfiT-like"/>
</dbReference>